<dbReference type="InterPro" id="IPR002818">
    <property type="entry name" value="DJ-1/PfpI"/>
</dbReference>
<dbReference type="Proteomes" id="UP001521150">
    <property type="component" value="Unassembled WGS sequence"/>
</dbReference>
<feature type="domain" description="DJ-1/PfpI" evidence="1">
    <location>
        <begin position="5"/>
        <end position="126"/>
    </location>
</feature>
<dbReference type="Gene3D" id="3.40.50.880">
    <property type="match status" value="1"/>
</dbReference>
<dbReference type="RefSeq" id="WP_233729759.1">
    <property type="nucleotide sequence ID" value="NZ_JAJVCN010000003.1"/>
</dbReference>
<proteinExistence type="predicted"/>
<evidence type="ECO:0000259" key="1">
    <source>
        <dbReference type="Pfam" id="PF01965"/>
    </source>
</evidence>
<dbReference type="InterPro" id="IPR029062">
    <property type="entry name" value="Class_I_gatase-like"/>
</dbReference>
<gene>
    <name evidence="2" type="ORF">LWC34_36275</name>
</gene>
<organism evidence="2 3">
    <name type="scientific">Kibdelosporangium philippinense</name>
    <dbReference type="NCBI Taxonomy" id="211113"/>
    <lineage>
        <taxon>Bacteria</taxon>
        <taxon>Bacillati</taxon>
        <taxon>Actinomycetota</taxon>
        <taxon>Actinomycetes</taxon>
        <taxon>Pseudonocardiales</taxon>
        <taxon>Pseudonocardiaceae</taxon>
        <taxon>Kibdelosporangium</taxon>
    </lineage>
</organism>
<protein>
    <submittedName>
        <fullName evidence="2">DJ-1/PfpI family protein</fullName>
    </submittedName>
</protein>
<evidence type="ECO:0000313" key="2">
    <source>
        <dbReference type="EMBL" id="MCE7008235.1"/>
    </source>
</evidence>
<reference evidence="2 3" key="1">
    <citation type="submission" date="2021-12" db="EMBL/GenBank/DDBJ databases">
        <title>Genome sequence of Kibdelosporangium philippinense ATCC 49844.</title>
        <authorList>
            <person name="Fedorov E.A."/>
            <person name="Omeragic M."/>
            <person name="Shalygina K.F."/>
            <person name="Maclea K.S."/>
        </authorList>
    </citation>
    <scope>NUCLEOTIDE SEQUENCE [LARGE SCALE GENOMIC DNA]</scope>
    <source>
        <strain evidence="2 3">ATCC 49844</strain>
    </source>
</reference>
<dbReference type="EMBL" id="JAJVCN010000003">
    <property type="protein sequence ID" value="MCE7008235.1"/>
    <property type="molecule type" value="Genomic_DNA"/>
</dbReference>
<dbReference type="InterPro" id="IPR052158">
    <property type="entry name" value="INH-QAR"/>
</dbReference>
<dbReference type="SUPFAM" id="SSF52317">
    <property type="entry name" value="Class I glutamine amidotransferase-like"/>
    <property type="match status" value="1"/>
</dbReference>
<dbReference type="PANTHER" id="PTHR43130:SF3">
    <property type="entry name" value="HTH-TYPE TRANSCRIPTIONAL REGULATOR RV1931C"/>
    <property type="match status" value="1"/>
</dbReference>
<name>A0ABS8ZKA2_9PSEU</name>
<accession>A0ABS8ZKA2</accession>
<dbReference type="PANTHER" id="PTHR43130">
    <property type="entry name" value="ARAC-FAMILY TRANSCRIPTIONAL REGULATOR"/>
    <property type="match status" value="1"/>
</dbReference>
<comment type="caution">
    <text evidence="2">The sequence shown here is derived from an EMBL/GenBank/DDBJ whole genome shotgun (WGS) entry which is preliminary data.</text>
</comment>
<evidence type="ECO:0000313" key="3">
    <source>
        <dbReference type="Proteomes" id="UP001521150"/>
    </source>
</evidence>
<keyword evidence="3" id="KW-1185">Reference proteome</keyword>
<sequence>MSKLVLIPLFDGIQSLDVTGPLEVFTGAARYAGRNTYEVITASVGGGVIRSSSGLRITPDIDLYEAPEPHTLLVPGGYGTLDGQPELVDWFREHAMKAERVVSVCSGVFLLAQAGLLSGRRVTTHWWRWSKKT</sequence>
<dbReference type="Pfam" id="PF01965">
    <property type="entry name" value="DJ-1_PfpI"/>
    <property type="match status" value="1"/>
</dbReference>